<dbReference type="GO" id="GO:0043171">
    <property type="term" value="P:peptide catabolic process"/>
    <property type="evidence" value="ECO:0007669"/>
    <property type="project" value="TreeGrafter"/>
</dbReference>
<keyword evidence="14" id="KW-0031">Aminopeptidase</keyword>
<dbReference type="PANTHER" id="PTHR11533:SF294">
    <property type="entry name" value="THYROTROPIN-RELEASING HORMONE-DEGRADING ECTOENZYME"/>
    <property type="match status" value="1"/>
</dbReference>
<evidence type="ECO:0000256" key="12">
    <source>
        <dbReference type="ARBA" id="ARBA00023180"/>
    </source>
</evidence>
<dbReference type="InterPro" id="IPR050344">
    <property type="entry name" value="Peptidase_M1_aminopeptidases"/>
</dbReference>
<evidence type="ECO:0000256" key="1">
    <source>
        <dbReference type="ARBA" id="ARBA00001947"/>
    </source>
</evidence>
<evidence type="ECO:0000256" key="10">
    <source>
        <dbReference type="ARBA" id="ARBA00023136"/>
    </source>
</evidence>
<proteinExistence type="inferred from homology"/>
<keyword evidence="12" id="KW-0325">Glycoprotein</keyword>
<accession>A0AAV4GCS6</accession>
<comment type="subcellular location">
    <subcellularLocation>
        <location evidence="2">Cell membrane</location>
    </subcellularLocation>
</comment>
<comment type="similarity">
    <text evidence="3">Belongs to the peptidase M1 family.</text>
</comment>
<keyword evidence="11" id="KW-1015">Disulfide bond</keyword>
<evidence type="ECO:0000256" key="9">
    <source>
        <dbReference type="ARBA" id="ARBA00023049"/>
    </source>
</evidence>
<feature type="domain" description="ERAP1-like C-terminal" evidence="13">
    <location>
        <begin position="5"/>
        <end position="237"/>
    </location>
</feature>
<dbReference type="GO" id="GO:0042277">
    <property type="term" value="F:peptide binding"/>
    <property type="evidence" value="ECO:0007669"/>
    <property type="project" value="TreeGrafter"/>
</dbReference>
<dbReference type="GO" id="GO:0006508">
    <property type="term" value="P:proteolysis"/>
    <property type="evidence" value="ECO:0007669"/>
    <property type="project" value="UniProtKB-KW"/>
</dbReference>
<organism evidence="14 15">
    <name type="scientific">Elysia marginata</name>
    <dbReference type="NCBI Taxonomy" id="1093978"/>
    <lineage>
        <taxon>Eukaryota</taxon>
        <taxon>Metazoa</taxon>
        <taxon>Spiralia</taxon>
        <taxon>Lophotrochozoa</taxon>
        <taxon>Mollusca</taxon>
        <taxon>Gastropoda</taxon>
        <taxon>Heterobranchia</taxon>
        <taxon>Euthyneura</taxon>
        <taxon>Panpulmonata</taxon>
        <taxon>Sacoglossa</taxon>
        <taxon>Placobranchoidea</taxon>
        <taxon>Plakobranchidae</taxon>
        <taxon>Elysia</taxon>
    </lineage>
</organism>
<keyword evidence="7" id="KW-0378">Hydrolase</keyword>
<keyword evidence="9" id="KW-0482">Metalloprotease</keyword>
<dbReference type="Proteomes" id="UP000762676">
    <property type="component" value="Unassembled WGS sequence"/>
</dbReference>
<keyword evidence="6" id="KW-0479">Metal-binding</keyword>
<dbReference type="GO" id="GO:0005615">
    <property type="term" value="C:extracellular space"/>
    <property type="evidence" value="ECO:0007669"/>
    <property type="project" value="TreeGrafter"/>
</dbReference>
<comment type="caution">
    <text evidence="14">The sequence shown here is derived from an EMBL/GenBank/DDBJ whole genome shotgun (WGS) entry which is preliminary data.</text>
</comment>
<dbReference type="Pfam" id="PF11838">
    <property type="entry name" value="ERAP1_C"/>
    <property type="match status" value="1"/>
</dbReference>
<dbReference type="GO" id="GO:0008270">
    <property type="term" value="F:zinc ion binding"/>
    <property type="evidence" value="ECO:0007669"/>
    <property type="project" value="TreeGrafter"/>
</dbReference>
<evidence type="ECO:0000313" key="15">
    <source>
        <dbReference type="Proteomes" id="UP000762676"/>
    </source>
</evidence>
<evidence type="ECO:0000256" key="11">
    <source>
        <dbReference type="ARBA" id="ARBA00023157"/>
    </source>
</evidence>
<evidence type="ECO:0000256" key="7">
    <source>
        <dbReference type="ARBA" id="ARBA00022801"/>
    </source>
</evidence>
<keyword evidence="5" id="KW-0645">Protease</keyword>
<dbReference type="GO" id="GO:0070006">
    <property type="term" value="F:metalloaminopeptidase activity"/>
    <property type="evidence" value="ECO:0007669"/>
    <property type="project" value="TreeGrafter"/>
</dbReference>
<reference evidence="14 15" key="1">
    <citation type="journal article" date="2021" name="Elife">
        <title>Chloroplast acquisition without the gene transfer in kleptoplastic sea slugs, Plakobranchus ocellatus.</title>
        <authorList>
            <person name="Maeda T."/>
            <person name="Takahashi S."/>
            <person name="Yoshida T."/>
            <person name="Shimamura S."/>
            <person name="Takaki Y."/>
            <person name="Nagai Y."/>
            <person name="Toyoda A."/>
            <person name="Suzuki Y."/>
            <person name="Arimoto A."/>
            <person name="Ishii H."/>
            <person name="Satoh N."/>
            <person name="Nishiyama T."/>
            <person name="Hasebe M."/>
            <person name="Maruyama T."/>
            <person name="Minagawa J."/>
            <person name="Obokata J."/>
            <person name="Shigenobu S."/>
        </authorList>
    </citation>
    <scope>NUCLEOTIDE SEQUENCE [LARGE SCALE GENOMIC DNA]</scope>
</reference>
<keyword evidence="15" id="KW-1185">Reference proteome</keyword>
<evidence type="ECO:0000313" key="14">
    <source>
        <dbReference type="EMBL" id="GFR83308.1"/>
    </source>
</evidence>
<evidence type="ECO:0000256" key="8">
    <source>
        <dbReference type="ARBA" id="ARBA00022833"/>
    </source>
</evidence>
<evidence type="ECO:0000256" key="3">
    <source>
        <dbReference type="ARBA" id="ARBA00010136"/>
    </source>
</evidence>
<sequence length="264" mass="30266">MALKMLPPTPAYGPFKAFMRSKLQAPFTDLGMSNLGSDHTQITARRLLVNLACFYGIEECNNKAQEMFKVWMSNDSVNPIDVELKGTVYCRAISKGDWDEWTFALKMYKKINVASEKIKLLGALSCSDKPWILSHFLQLTLVKDSPIRKQDALSVIGEVSGSSIGRPIAWRFFRANYDRLLEDFGTAFFSWTNLIGRVTTRFNTEFDYEQLEQFRDSKADNLATGERAFKQALEKTRTNIRWMEENYQHVVDWLAEQNFPVAGA</sequence>
<dbReference type="FunFam" id="1.25.50.20:FF:000001">
    <property type="entry name" value="Aminopeptidase"/>
    <property type="match status" value="1"/>
</dbReference>
<dbReference type="GO" id="GO:0005737">
    <property type="term" value="C:cytoplasm"/>
    <property type="evidence" value="ECO:0007669"/>
    <property type="project" value="TreeGrafter"/>
</dbReference>
<name>A0AAV4GCS6_9GAST</name>
<keyword evidence="4" id="KW-1003">Cell membrane</keyword>
<evidence type="ECO:0000256" key="5">
    <source>
        <dbReference type="ARBA" id="ARBA00022670"/>
    </source>
</evidence>
<protein>
    <submittedName>
        <fullName evidence="14">Aminopeptidase N</fullName>
    </submittedName>
</protein>
<evidence type="ECO:0000259" key="13">
    <source>
        <dbReference type="Pfam" id="PF11838"/>
    </source>
</evidence>
<dbReference type="GO" id="GO:0005886">
    <property type="term" value="C:plasma membrane"/>
    <property type="evidence" value="ECO:0007669"/>
    <property type="project" value="UniProtKB-SubCell"/>
</dbReference>
<gene>
    <name evidence="14" type="ORF">ElyMa_000647000</name>
</gene>
<keyword evidence="8" id="KW-0862">Zinc</keyword>
<keyword evidence="10" id="KW-0472">Membrane</keyword>
<dbReference type="InterPro" id="IPR024571">
    <property type="entry name" value="ERAP1-like_C_dom"/>
</dbReference>
<dbReference type="AlphaFoldDB" id="A0AAV4GCS6"/>
<evidence type="ECO:0000256" key="6">
    <source>
        <dbReference type="ARBA" id="ARBA00022723"/>
    </source>
</evidence>
<dbReference type="EMBL" id="BMAT01001325">
    <property type="protein sequence ID" value="GFR83308.1"/>
    <property type="molecule type" value="Genomic_DNA"/>
</dbReference>
<comment type="cofactor">
    <cofactor evidence="1">
        <name>Zn(2+)</name>
        <dbReference type="ChEBI" id="CHEBI:29105"/>
    </cofactor>
</comment>
<evidence type="ECO:0000256" key="4">
    <source>
        <dbReference type="ARBA" id="ARBA00022475"/>
    </source>
</evidence>
<dbReference type="Gene3D" id="1.25.50.20">
    <property type="match status" value="1"/>
</dbReference>
<dbReference type="PANTHER" id="PTHR11533">
    <property type="entry name" value="PROTEASE M1 ZINC METALLOPROTEASE"/>
    <property type="match status" value="1"/>
</dbReference>
<evidence type="ECO:0000256" key="2">
    <source>
        <dbReference type="ARBA" id="ARBA00004236"/>
    </source>
</evidence>